<dbReference type="EMBL" id="JALLPB020000632">
    <property type="protein sequence ID" value="KAL3807403.1"/>
    <property type="molecule type" value="Genomic_DNA"/>
</dbReference>
<evidence type="ECO:0000256" key="2">
    <source>
        <dbReference type="SAM" id="Phobius"/>
    </source>
</evidence>
<proteinExistence type="predicted"/>
<accession>A0ABD3R3Y2</accession>
<feature type="compositionally biased region" description="Acidic residues" evidence="1">
    <location>
        <begin position="225"/>
        <end position="234"/>
    </location>
</feature>
<keyword evidence="2" id="KW-0812">Transmembrane</keyword>
<comment type="caution">
    <text evidence="3">The sequence shown here is derived from an EMBL/GenBank/DDBJ whole genome shotgun (WGS) entry which is preliminary data.</text>
</comment>
<dbReference type="Proteomes" id="UP001530377">
    <property type="component" value="Unassembled WGS sequence"/>
</dbReference>
<organism evidence="3 4">
    <name type="scientific">Cyclostephanos tholiformis</name>
    <dbReference type="NCBI Taxonomy" id="382380"/>
    <lineage>
        <taxon>Eukaryota</taxon>
        <taxon>Sar</taxon>
        <taxon>Stramenopiles</taxon>
        <taxon>Ochrophyta</taxon>
        <taxon>Bacillariophyta</taxon>
        <taxon>Coscinodiscophyceae</taxon>
        <taxon>Thalassiosirophycidae</taxon>
        <taxon>Stephanodiscales</taxon>
        <taxon>Stephanodiscaceae</taxon>
        <taxon>Cyclostephanos</taxon>
    </lineage>
</organism>
<dbReference type="SUPFAM" id="SSF160104">
    <property type="entry name" value="Acetoacetate decarboxylase-like"/>
    <property type="match status" value="1"/>
</dbReference>
<reference evidence="3 4" key="1">
    <citation type="submission" date="2024-10" db="EMBL/GenBank/DDBJ databases">
        <title>Updated reference genomes for cyclostephanoid diatoms.</title>
        <authorList>
            <person name="Roberts W.R."/>
            <person name="Alverson A.J."/>
        </authorList>
    </citation>
    <scope>NUCLEOTIDE SEQUENCE [LARGE SCALE GENOMIC DNA]</scope>
    <source>
        <strain evidence="3 4">AJA228-03</strain>
    </source>
</reference>
<evidence type="ECO:0000256" key="1">
    <source>
        <dbReference type="SAM" id="MobiDB-lite"/>
    </source>
</evidence>
<dbReference type="InterPro" id="IPR023375">
    <property type="entry name" value="ADC_dom_sf"/>
</dbReference>
<evidence type="ECO:0000313" key="3">
    <source>
        <dbReference type="EMBL" id="KAL3807403.1"/>
    </source>
</evidence>
<feature type="region of interest" description="Disordered" evidence="1">
    <location>
        <begin position="217"/>
        <end position="248"/>
    </location>
</feature>
<evidence type="ECO:0000313" key="4">
    <source>
        <dbReference type="Proteomes" id="UP001530377"/>
    </source>
</evidence>
<sequence>MARVVASTAGIVGIMMCRWSSIIVFFVVVSHHRPSRAAVVGFIVPGPGATIVRRRRSSTTNVATTAVGKEEEEEETRNGRDPEYPWEFEGRFVFRPSLVRVVDDDRDVDDDDDGRGRPPVSASLLSIFGYTLGGSVILEYETSPVGPYREYVTMGGIVGLGMVDAMAGEPSSLALGQWGTDLYVSTDIAVDVCRNAWGVPAQLATIVLEDDGDVLVDDGGHGGVGDEDDDDDVDGGGGGRGRGRGGRPRRKFVLSGWRNARTLIDDDGTTTTSRRRRRRYGNIPIFWTPTIKALWAPVLFPLLGWKRGGEGGDLLPLHKLRLSASAVGIRRCRRIPPTRDGEVPLGFALVVDNVLIEIGELIGSENH</sequence>
<keyword evidence="4" id="KW-1185">Reference proteome</keyword>
<feature type="transmembrane region" description="Helical" evidence="2">
    <location>
        <begin position="6"/>
        <end position="29"/>
    </location>
</feature>
<name>A0ABD3R3Y2_9STRA</name>
<dbReference type="AlphaFoldDB" id="A0ABD3R3Y2"/>
<keyword evidence="2" id="KW-0472">Membrane</keyword>
<keyword evidence="2" id="KW-1133">Transmembrane helix</keyword>
<gene>
    <name evidence="3" type="ORF">ACHAXA_006671</name>
</gene>
<feature type="transmembrane region" description="Helical" evidence="2">
    <location>
        <begin position="283"/>
        <end position="305"/>
    </location>
</feature>
<protein>
    <submittedName>
        <fullName evidence="3">Uncharacterized protein</fullName>
    </submittedName>
</protein>